<evidence type="ECO:0000313" key="3">
    <source>
        <dbReference type="Proteomes" id="UP000027222"/>
    </source>
</evidence>
<reference evidence="3" key="1">
    <citation type="journal article" date="2014" name="Proc. Natl. Acad. Sci. U.S.A.">
        <title>Extensive sampling of basidiomycete genomes demonstrates inadequacy of the white-rot/brown-rot paradigm for wood decay fungi.</title>
        <authorList>
            <person name="Riley R."/>
            <person name="Salamov A.A."/>
            <person name="Brown D.W."/>
            <person name="Nagy L.G."/>
            <person name="Floudas D."/>
            <person name="Held B.W."/>
            <person name="Levasseur A."/>
            <person name="Lombard V."/>
            <person name="Morin E."/>
            <person name="Otillar R."/>
            <person name="Lindquist E.A."/>
            <person name="Sun H."/>
            <person name="LaButti K.M."/>
            <person name="Schmutz J."/>
            <person name="Jabbour D."/>
            <person name="Luo H."/>
            <person name="Baker S.E."/>
            <person name="Pisabarro A.G."/>
            <person name="Walton J.D."/>
            <person name="Blanchette R.A."/>
            <person name="Henrissat B."/>
            <person name="Martin F."/>
            <person name="Cullen D."/>
            <person name="Hibbett D.S."/>
            <person name="Grigoriev I.V."/>
        </authorList>
    </citation>
    <scope>NUCLEOTIDE SEQUENCE [LARGE SCALE GENOMIC DNA]</scope>
    <source>
        <strain evidence="3">CBS 339.88</strain>
    </source>
</reference>
<name>A0A067T0I3_GALM3</name>
<evidence type="ECO:0000256" key="1">
    <source>
        <dbReference type="SAM" id="MobiDB-lite"/>
    </source>
</evidence>
<sequence>MSYPYTSVLLSPSQFETWDWAWSNTMIDNSLGGIVGFIDDPQVPNQTFNLWETEYIPSLQESMSAWIDFPPFFEPFSFAPTPTLESEVIMQACDTYHDPVDPFASAKWSPASAWKFTADTAVDAWDHTPPMYTDILPTSLGTMPGCMFDPPVPISPPPWITPSPVRQNCHSVLHSGETRRKKHDGFNHGPETGYDTCSEYQLVEQDLEPALTNDRSRSVGTHSNEKVESPGREHVGKAPVGRETGNPEPPQREWKFIKCTGTMETHQPTAGASAFFAHSQHPPTPYVPHKRQPRLESAVSSVPSIDDTSSQKRKRTCEQPKESGRQDLKRRPEKRKRAAAYKRAEKTNRTQGIFVLEDPSIRFHTDVMTIYQWMWIPKQVLNVESVVENPEAIRNRGEHEITEM</sequence>
<dbReference type="HOGENOM" id="CLU_681594_0_0_1"/>
<dbReference type="AlphaFoldDB" id="A0A067T0I3"/>
<feature type="region of interest" description="Disordered" evidence="1">
    <location>
        <begin position="275"/>
        <end position="345"/>
    </location>
</feature>
<keyword evidence="3" id="KW-1185">Reference proteome</keyword>
<feature type="compositionally biased region" description="Basic residues" evidence="1">
    <location>
        <begin position="331"/>
        <end position="340"/>
    </location>
</feature>
<dbReference type="Proteomes" id="UP000027222">
    <property type="component" value="Unassembled WGS sequence"/>
</dbReference>
<feature type="region of interest" description="Disordered" evidence="1">
    <location>
        <begin position="210"/>
        <end position="253"/>
    </location>
</feature>
<feature type="compositionally biased region" description="Polar residues" evidence="1">
    <location>
        <begin position="298"/>
        <end position="308"/>
    </location>
</feature>
<gene>
    <name evidence="2" type="ORF">GALMADRAFT_1328521</name>
</gene>
<evidence type="ECO:0000313" key="2">
    <source>
        <dbReference type="EMBL" id="KDR76651.1"/>
    </source>
</evidence>
<feature type="region of interest" description="Disordered" evidence="1">
    <location>
        <begin position="176"/>
        <end position="195"/>
    </location>
</feature>
<proteinExistence type="predicted"/>
<accession>A0A067T0I3</accession>
<dbReference type="EMBL" id="KL142378">
    <property type="protein sequence ID" value="KDR76651.1"/>
    <property type="molecule type" value="Genomic_DNA"/>
</dbReference>
<protein>
    <submittedName>
        <fullName evidence="2">Uncharacterized protein</fullName>
    </submittedName>
</protein>
<feature type="compositionally biased region" description="Basic and acidic residues" evidence="1">
    <location>
        <begin position="223"/>
        <end position="236"/>
    </location>
</feature>
<feature type="compositionally biased region" description="Basic and acidic residues" evidence="1">
    <location>
        <begin position="316"/>
        <end position="330"/>
    </location>
</feature>
<organism evidence="2 3">
    <name type="scientific">Galerina marginata (strain CBS 339.88)</name>
    <dbReference type="NCBI Taxonomy" id="685588"/>
    <lineage>
        <taxon>Eukaryota</taxon>
        <taxon>Fungi</taxon>
        <taxon>Dikarya</taxon>
        <taxon>Basidiomycota</taxon>
        <taxon>Agaricomycotina</taxon>
        <taxon>Agaricomycetes</taxon>
        <taxon>Agaricomycetidae</taxon>
        <taxon>Agaricales</taxon>
        <taxon>Agaricineae</taxon>
        <taxon>Strophariaceae</taxon>
        <taxon>Galerina</taxon>
    </lineage>
</organism>